<dbReference type="Proteomes" id="UP001642360">
    <property type="component" value="Unassembled WGS sequence"/>
</dbReference>
<dbReference type="AlphaFoldDB" id="A0ABC8S0Q1"/>
<organism evidence="2 3">
    <name type="scientific">Ilex paraguariensis</name>
    <name type="common">yerba mate</name>
    <dbReference type="NCBI Taxonomy" id="185542"/>
    <lineage>
        <taxon>Eukaryota</taxon>
        <taxon>Viridiplantae</taxon>
        <taxon>Streptophyta</taxon>
        <taxon>Embryophyta</taxon>
        <taxon>Tracheophyta</taxon>
        <taxon>Spermatophyta</taxon>
        <taxon>Magnoliopsida</taxon>
        <taxon>eudicotyledons</taxon>
        <taxon>Gunneridae</taxon>
        <taxon>Pentapetalae</taxon>
        <taxon>asterids</taxon>
        <taxon>campanulids</taxon>
        <taxon>Aquifoliales</taxon>
        <taxon>Aquifoliaceae</taxon>
        <taxon>Ilex</taxon>
    </lineage>
</organism>
<proteinExistence type="predicted"/>
<feature type="region of interest" description="Disordered" evidence="1">
    <location>
        <begin position="13"/>
        <end position="40"/>
    </location>
</feature>
<evidence type="ECO:0000313" key="2">
    <source>
        <dbReference type="EMBL" id="CAK9150422.1"/>
    </source>
</evidence>
<gene>
    <name evidence="2" type="ORF">ILEXP_LOCUS18573</name>
</gene>
<evidence type="ECO:0000313" key="3">
    <source>
        <dbReference type="Proteomes" id="UP001642360"/>
    </source>
</evidence>
<comment type="caution">
    <text evidence="2">The sequence shown here is derived from an EMBL/GenBank/DDBJ whole genome shotgun (WGS) entry which is preliminary data.</text>
</comment>
<reference evidence="2 3" key="1">
    <citation type="submission" date="2024-02" db="EMBL/GenBank/DDBJ databases">
        <authorList>
            <person name="Vignale AGUSTIN F."/>
            <person name="Sosa J E."/>
            <person name="Modenutti C."/>
        </authorList>
    </citation>
    <scope>NUCLEOTIDE SEQUENCE [LARGE SCALE GENOMIC DNA]</scope>
</reference>
<keyword evidence="3" id="KW-1185">Reference proteome</keyword>
<evidence type="ECO:0008006" key="4">
    <source>
        <dbReference type="Google" id="ProtNLM"/>
    </source>
</evidence>
<feature type="region of interest" description="Disordered" evidence="1">
    <location>
        <begin position="91"/>
        <end position="118"/>
    </location>
</feature>
<evidence type="ECO:0000256" key="1">
    <source>
        <dbReference type="SAM" id="MobiDB-lite"/>
    </source>
</evidence>
<feature type="non-terminal residue" evidence="2">
    <location>
        <position position="1"/>
    </location>
</feature>
<accession>A0ABC8S0Q1</accession>
<name>A0ABC8S0Q1_9AQUA</name>
<protein>
    <recommendedName>
        <fullName evidence="4">Ribonucloprotein</fullName>
    </recommendedName>
</protein>
<dbReference type="EMBL" id="CAUOFW020002036">
    <property type="protein sequence ID" value="CAK9150422.1"/>
    <property type="molecule type" value="Genomic_DNA"/>
</dbReference>
<sequence>MVPKVDKKFLKEIQASKSDSPQHKKQKLLPAKSKGQAMSTHTPLSLEMLLATPPIAKAIVIKGLDLVGAYSEGLHVPNVPILYVVSSPAPLKDKRKGKLSESVEEGEEQIPQVSRSSKWEDVQEARARLLNS</sequence>